<gene>
    <name evidence="9" type="ORF">KIPB_004386</name>
</gene>
<evidence type="ECO:0000256" key="6">
    <source>
        <dbReference type="ARBA" id="ARBA00023306"/>
    </source>
</evidence>
<proteinExistence type="predicted"/>
<feature type="repeat" description="TPR" evidence="7">
    <location>
        <begin position="529"/>
        <end position="562"/>
    </location>
</feature>
<feature type="non-terminal residue" evidence="9">
    <location>
        <position position="1"/>
    </location>
</feature>
<evidence type="ECO:0000256" key="7">
    <source>
        <dbReference type="PROSITE-ProRule" id="PRU00339"/>
    </source>
</evidence>
<dbReference type="GO" id="GO:0045842">
    <property type="term" value="P:positive regulation of mitotic metaphase/anaphase transition"/>
    <property type="evidence" value="ECO:0007669"/>
    <property type="project" value="TreeGrafter"/>
</dbReference>
<feature type="compositionally biased region" description="Polar residues" evidence="8">
    <location>
        <begin position="266"/>
        <end position="275"/>
    </location>
</feature>
<keyword evidence="2" id="KW-0677">Repeat</keyword>
<keyword evidence="4" id="KW-0833">Ubl conjugation pathway</keyword>
<dbReference type="OrthoDB" id="10006270at2759"/>
<dbReference type="PANTHER" id="PTHR12558:SF9">
    <property type="entry name" value="CELL DIVISION CYCLE PROTEIN 16 HOMOLOG"/>
    <property type="match status" value="1"/>
</dbReference>
<evidence type="ECO:0000256" key="1">
    <source>
        <dbReference type="ARBA" id="ARBA00022618"/>
    </source>
</evidence>
<protein>
    <submittedName>
        <fullName evidence="9">Uncharacterized protein</fullName>
    </submittedName>
</protein>
<dbReference type="Proteomes" id="UP000265618">
    <property type="component" value="Unassembled WGS sequence"/>
</dbReference>
<dbReference type="PROSITE" id="PS50005">
    <property type="entry name" value="TPR"/>
    <property type="match status" value="1"/>
</dbReference>
<dbReference type="Gene3D" id="1.25.40.10">
    <property type="entry name" value="Tetratricopeptide repeat domain"/>
    <property type="match status" value="2"/>
</dbReference>
<keyword evidence="10" id="KW-1185">Reference proteome</keyword>
<evidence type="ECO:0000256" key="3">
    <source>
        <dbReference type="ARBA" id="ARBA00022776"/>
    </source>
</evidence>
<feature type="compositionally biased region" description="Basic and acidic residues" evidence="8">
    <location>
        <begin position="90"/>
        <end position="104"/>
    </location>
</feature>
<feature type="region of interest" description="Disordered" evidence="8">
    <location>
        <begin position="151"/>
        <end position="278"/>
    </location>
</feature>
<keyword evidence="5 7" id="KW-0802">TPR repeat</keyword>
<dbReference type="Pfam" id="PF13432">
    <property type="entry name" value="TPR_16"/>
    <property type="match status" value="1"/>
</dbReference>
<dbReference type="InterPro" id="IPR019734">
    <property type="entry name" value="TPR_rpt"/>
</dbReference>
<dbReference type="GO" id="GO:0005737">
    <property type="term" value="C:cytoplasm"/>
    <property type="evidence" value="ECO:0007669"/>
    <property type="project" value="TreeGrafter"/>
</dbReference>
<dbReference type="InterPro" id="IPR011990">
    <property type="entry name" value="TPR-like_helical_dom_sf"/>
</dbReference>
<feature type="region of interest" description="Disordered" evidence="8">
    <location>
        <begin position="88"/>
        <end position="115"/>
    </location>
</feature>
<organism evidence="9 10">
    <name type="scientific">Kipferlia bialata</name>
    <dbReference type="NCBI Taxonomy" id="797122"/>
    <lineage>
        <taxon>Eukaryota</taxon>
        <taxon>Metamonada</taxon>
        <taxon>Carpediemonas-like organisms</taxon>
        <taxon>Kipferlia</taxon>
    </lineage>
</organism>
<evidence type="ECO:0000256" key="5">
    <source>
        <dbReference type="ARBA" id="ARBA00022803"/>
    </source>
</evidence>
<evidence type="ECO:0000256" key="4">
    <source>
        <dbReference type="ARBA" id="ARBA00022786"/>
    </source>
</evidence>
<dbReference type="SUPFAM" id="SSF48452">
    <property type="entry name" value="TPR-like"/>
    <property type="match status" value="1"/>
</dbReference>
<evidence type="ECO:0000256" key="8">
    <source>
        <dbReference type="SAM" id="MobiDB-lite"/>
    </source>
</evidence>
<keyword evidence="6" id="KW-0131">Cell cycle</keyword>
<dbReference type="EMBL" id="BDIP01000933">
    <property type="protein sequence ID" value="GIQ83121.1"/>
    <property type="molecule type" value="Genomic_DNA"/>
</dbReference>
<sequence length="585" mass="63534">DYDAAHTLLQGDPRTPPLLDPFDEASLCVLRGRLQLLRKNPERAVYWYGRALRHEPGCVSAAVELKSKELIGTTDEAVLESTLIRGLRQKRQEEREAQGEREGEGEGGGDGVTIDMEGETEVESDADPDQHLYDLYGALFNRTGGNLRDSAVDTTIHDDGGPLAGLPGSSPAFSPPPVHPLSPSATGYARESRYMPQSPEGVEGERESESVLGESGYSRDSRVSDDTSTYPMLTLSDRGDGEGEGEGESSGYEGVGEEEGRETLVQEESVTSYGPPQTGADAYAQLQALWHRGDVDGTLALGAEVLVSMPHALMCVPIVAAAMVERKRKSELYLCASRLRRLAPDHGCTWLATGLYYLLSEEWAKCSAHCHRALELEPTLVHARLALARVASVRTQHEHAIVHLRHALAISQGSIEICIAACKEYLSLDNKAADALEMALMARDISPHTPVVWGLTLCAAYYRNRMYDDAISAADACIQRVTGGETIPGRDTSVLCEAYAAKGHCLMHMHKYQSAEGCYEQALSLGCGREAQVGLGMVYHRMGRYSEACQVYNAALSEKGSPDLVALLQDALVRSLRTQTKSIPT</sequence>
<evidence type="ECO:0000313" key="10">
    <source>
        <dbReference type="Proteomes" id="UP000265618"/>
    </source>
</evidence>
<dbReference type="GO" id="GO:0005680">
    <property type="term" value="C:anaphase-promoting complex"/>
    <property type="evidence" value="ECO:0007669"/>
    <property type="project" value="TreeGrafter"/>
</dbReference>
<comment type="caution">
    <text evidence="9">The sequence shown here is derived from an EMBL/GenBank/DDBJ whole genome shotgun (WGS) entry which is preliminary data.</text>
</comment>
<evidence type="ECO:0000256" key="2">
    <source>
        <dbReference type="ARBA" id="ARBA00022737"/>
    </source>
</evidence>
<name>A0A9K3CV03_9EUKA</name>
<keyword evidence="3" id="KW-0498">Mitosis</keyword>
<dbReference type="PANTHER" id="PTHR12558">
    <property type="entry name" value="CELL DIVISION CYCLE 16,23,27"/>
    <property type="match status" value="1"/>
</dbReference>
<dbReference type="AlphaFoldDB" id="A0A9K3CV03"/>
<keyword evidence="1" id="KW-0132">Cell division</keyword>
<dbReference type="GO" id="GO:0051301">
    <property type="term" value="P:cell division"/>
    <property type="evidence" value="ECO:0007669"/>
    <property type="project" value="UniProtKB-KW"/>
</dbReference>
<dbReference type="GO" id="GO:0031145">
    <property type="term" value="P:anaphase-promoting complex-dependent catabolic process"/>
    <property type="evidence" value="ECO:0007669"/>
    <property type="project" value="TreeGrafter"/>
</dbReference>
<dbReference type="SMART" id="SM00028">
    <property type="entry name" value="TPR"/>
    <property type="match status" value="5"/>
</dbReference>
<evidence type="ECO:0000313" key="9">
    <source>
        <dbReference type="EMBL" id="GIQ83121.1"/>
    </source>
</evidence>
<dbReference type="GO" id="GO:0016567">
    <property type="term" value="P:protein ubiquitination"/>
    <property type="evidence" value="ECO:0007669"/>
    <property type="project" value="TreeGrafter"/>
</dbReference>
<accession>A0A9K3CV03</accession>
<reference evidence="9 10" key="1">
    <citation type="journal article" date="2018" name="PLoS ONE">
        <title>The draft genome of Kipferlia bialata reveals reductive genome evolution in fornicate parasites.</title>
        <authorList>
            <person name="Tanifuji G."/>
            <person name="Takabayashi S."/>
            <person name="Kume K."/>
            <person name="Takagi M."/>
            <person name="Nakayama T."/>
            <person name="Kamikawa R."/>
            <person name="Inagaki Y."/>
            <person name="Hashimoto T."/>
        </authorList>
    </citation>
    <scope>NUCLEOTIDE SEQUENCE [LARGE SCALE GENOMIC DNA]</scope>
    <source>
        <strain evidence="9">NY0173</strain>
    </source>
</reference>